<dbReference type="Pfam" id="PF05193">
    <property type="entry name" value="Peptidase_M16_C"/>
    <property type="match status" value="1"/>
</dbReference>
<dbReference type="Gene3D" id="3.30.830.10">
    <property type="entry name" value="Metalloenzyme, LuxS/M16 peptidase-like"/>
    <property type="match status" value="2"/>
</dbReference>
<evidence type="ECO:0000313" key="6">
    <source>
        <dbReference type="Proteomes" id="UP000484842"/>
    </source>
</evidence>
<dbReference type="PROSITE" id="PS00143">
    <property type="entry name" value="INSULINASE"/>
    <property type="match status" value="1"/>
</dbReference>
<dbReference type="InterPro" id="IPR011249">
    <property type="entry name" value="Metalloenz_LuxS/M16"/>
</dbReference>
<accession>A0A7X1TRQ3</accession>
<dbReference type="SUPFAM" id="SSF63411">
    <property type="entry name" value="LuxS/MPP-like metallohydrolase"/>
    <property type="match status" value="2"/>
</dbReference>
<dbReference type="Proteomes" id="UP000484842">
    <property type="component" value="Unassembled WGS sequence"/>
</dbReference>
<dbReference type="InterPro" id="IPR001431">
    <property type="entry name" value="Pept_M16_Zn_BS"/>
</dbReference>
<evidence type="ECO:0000256" key="1">
    <source>
        <dbReference type="ARBA" id="ARBA00007261"/>
    </source>
</evidence>
<dbReference type="InterPro" id="IPR007863">
    <property type="entry name" value="Peptidase_M16_C"/>
</dbReference>
<comment type="similarity">
    <text evidence="1 2">Belongs to the peptidase M16 family.</text>
</comment>
<dbReference type="EMBL" id="WBSL01000002">
    <property type="protein sequence ID" value="MPY66654.1"/>
    <property type="molecule type" value="Genomic_DNA"/>
</dbReference>
<name>A0A7X1TRQ3_9DEIO</name>
<dbReference type="GO" id="GO:0046872">
    <property type="term" value="F:metal ion binding"/>
    <property type="evidence" value="ECO:0007669"/>
    <property type="project" value="InterPro"/>
</dbReference>
<protein>
    <submittedName>
        <fullName evidence="5">Insulinase family protein</fullName>
    </submittedName>
</protein>
<dbReference type="GO" id="GO:0004222">
    <property type="term" value="F:metalloendopeptidase activity"/>
    <property type="evidence" value="ECO:0007669"/>
    <property type="project" value="InterPro"/>
</dbReference>
<evidence type="ECO:0000313" key="5">
    <source>
        <dbReference type="EMBL" id="MPY66654.1"/>
    </source>
</evidence>
<dbReference type="PANTHER" id="PTHR11851">
    <property type="entry name" value="METALLOPROTEASE"/>
    <property type="match status" value="1"/>
</dbReference>
<feature type="domain" description="Peptidase M16 N-terminal" evidence="3">
    <location>
        <begin position="15"/>
        <end position="159"/>
    </location>
</feature>
<dbReference type="Pfam" id="PF00675">
    <property type="entry name" value="Peptidase_M16"/>
    <property type="match status" value="1"/>
</dbReference>
<dbReference type="InterPro" id="IPR050361">
    <property type="entry name" value="MPP/UQCRC_Complex"/>
</dbReference>
<comment type="caution">
    <text evidence="5">The sequence shown here is derived from an EMBL/GenBank/DDBJ whole genome shotgun (WGS) entry which is preliminary data.</text>
</comment>
<evidence type="ECO:0000256" key="2">
    <source>
        <dbReference type="RuleBase" id="RU004447"/>
    </source>
</evidence>
<dbReference type="RefSeq" id="WP_152870925.1">
    <property type="nucleotide sequence ID" value="NZ_WBSL01000002.1"/>
</dbReference>
<dbReference type="GO" id="GO:0006508">
    <property type="term" value="P:proteolysis"/>
    <property type="evidence" value="ECO:0007669"/>
    <property type="project" value="InterPro"/>
</dbReference>
<dbReference type="AlphaFoldDB" id="A0A7X1TRQ3"/>
<dbReference type="InterPro" id="IPR011765">
    <property type="entry name" value="Pept_M16_N"/>
</dbReference>
<reference evidence="5 6" key="1">
    <citation type="submission" date="2019-10" db="EMBL/GenBank/DDBJ databases">
        <title>Deinococcus sp. isolated from soil.</title>
        <authorList>
            <person name="Li Y."/>
            <person name="Wang J."/>
        </authorList>
    </citation>
    <scope>NUCLEOTIDE SEQUENCE [LARGE SCALE GENOMIC DNA]</scope>
    <source>
        <strain evidence="5 6">SDU3-2</strain>
    </source>
</reference>
<organism evidence="5 6">
    <name type="scientific">Deinococcus terrestris</name>
    <dbReference type="NCBI Taxonomy" id="2651870"/>
    <lineage>
        <taxon>Bacteria</taxon>
        <taxon>Thermotogati</taxon>
        <taxon>Deinococcota</taxon>
        <taxon>Deinococci</taxon>
        <taxon>Deinococcales</taxon>
        <taxon>Deinococcaceae</taxon>
        <taxon>Deinococcus</taxon>
    </lineage>
</organism>
<feature type="domain" description="Peptidase M16 C-terminal" evidence="4">
    <location>
        <begin position="166"/>
        <end position="339"/>
    </location>
</feature>
<proteinExistence type="inferred from homology"/>
<dbReference type="PANTHER" id="PTHR11851:SF49">
    <property type="entry name" value="MITOCHONDRIAL-PROCESSING PEPTIDASE SUBUNIT ALPHA"/>
    <property type="match status" value="1"/>
</dbReference>
<evidence type="ECO:0000259" key="4">
    <source>
        <dbReference type="Pfam" id="PF05193"/>
    </source>
</evidence>
<evidence type="ECO:0000259" key="3">
    <source>
        <dbReference type="Pfam" id="PF00675"/>
    </source>
</evidence>
<sequence>MTLRERRLPNGLTLLLEPDKAAQTVAAGYFVATGAREERPEELGASHFLEHLMFKGSESVPAAELNARLDDLGGHANAFTGEEATVYHAATLPEQTGELLGTLTELLRPALRPADIEAERGVILEEIAMYAEQPAVRVADELRAAYWGEHGLGHPILGTPETVGGLTREALARNWRERYGAGRVTLTVVGAFDPDAVEAWAARELAGWPSGLPAPVFAPAVPRHPGTFRFLPDESLSRVQAAFALPGVSARHPLREAAAVLAELIGGENGDLYWALLDTGLADGADLAHLDYTDAGTFEGGFSCDPERFPEVHATYLNVLRRAGENLTPERVRRAARKLAVSTLLRAETPGGRLFALGMDALALGKALTTDEQVARYEHVTMEEVRAVLHLCPLEGATGVGIGQPVQ</sequence>
<keyword evidence="6" id="KW-1185">Reference proteome</keyword>
<gene>
    <name evidence="5" type="ORF">F8S09_08090</name>
</gene>